<sequence>MRHNPDGDNYPSISNYVREMSLTGTYCSFYELVAATQLYPICIEVYYNGELYVKHGNNDNPVKRLKFSGNLSGGHFNVYIPCESQMVSRKRRARFSGNIKKQLNDAAKFYAKQKT</sequence>
<comment type="caution">
    <text evidence="1">The sequence shown here is derived from an EMBL/GenBank/DDBJ whole genome shotgun (WGS) entry which is preliminary data.</text>
</comment>
<reference evidence="1 2" key="1">
    <citation type="journal article" date="2015" name="Nat. Commun.">
        <title>Lucilia cuprina genome unlocks parasitic fly biology to underpin future interventions.</title>
        <authorList>
            <person name="Anstead C.A."/>
            <person name="Korhonen P.K."/>
            <person name="Young N.D."/>
            <person name="Hall R.S."/>
            <person name="Jex A.R."/>
            <person name="Murali S.C."/>
            <person name="Hughes D.S."/>
            <person name="Lee S.F."/>
            <person name="Perry T."/>
            <person name="Stroehlein A.J."/>
            <person name="Ansell B.R."/>
            <person name="Breugelmans B."/>
            <person name="Hofmann A."/>
            <person name="Qu J."/>
            <person name="Dugan S."/>
            <person name="Lee S.L."/>
            <person name="Chao H."/>
            <person name="Dinh H."/>
            <person name="Han Y."/>
            <person name="Doddapaneni H.V."/>
            <person name="Worley K.C."/>
            <person name="Muzny D.M."/>
            <person name="Ioannidis P."/>
            <person name="Waterhouse R.M."/>
            <person name="Zdobnov E.M."/>
            <person name="James P.J."/>
            <person name="Bagnall N.H."/>
            <person name="Kotze A.C."/>
            <person name="Gibbs R.A."/>
            <person name="Richards S."/>
            <person name="Batterham P."/>
            <person name="Gasser R.B."/>
        </authorList>
    </citation>
    <scope>NUCLEOTIDE SEQUENCE [LARGE SCALE GENOMIC DNA]</scope>
    <source>
        <strain evidence="1 2">LS</strain>
        <tissue evidence="1">Full body</tissue>
    </source>
</reference>
<dbReference type="Gene3D" id="3.90.70.80">
    <property type="match status" value="1"/>
</dbReference>
<proteinExistence type="predicted"/>
<accession>A0A0L0BWZ7</accession>
<protein>
    <submittedName>
        <fullName evidence="1">Uncharacterized protein</fullName>
    </submittedName>
</protein>
<dbReference type="Proteomes" id="UP000037069">
    <property type="component" value="Unassembled WGS sequence"/>
</dbReference>
<name>A0A0L0BWZ7_LUCCU</name>
<gene>
    <name evidence="1" type="ORF">FF38_00713</name>
</gene>
<dbReference type="EMBL" id="JRES01001219">
    <property type="protein sequence ID" value="KNC24526.1"/>
    <property type="molecule type" value="Genomic_DNA"/>
</dbReference>
<evidence type="ECO:0000313" key="2">
    <source>
        <dbReference type="Proteomes" id="UP000037069"/>
    </source>
</evidence>
<dbReference type="AlphaFoldDB" id="A0A0L0BWZ7"/>
<evidence type="ECO:0000313" key="1">
    <source>
        <dbReference type="EMBL" id="KNC24526.1"/>
    </source>
</evidence>
<keyword evidence="2" id="KW-1185">Reference proteome</keyword>
<organism evidence="1 2">
    <name type="scientific">Lucilia cuprina</name>
    <name type="common">Green bottle fly</name>
    <name type="synonym">Australian sheep blowfly</name>
    <dbReference type="NCBI Taxonomy" id="7375"/>
    <lineage>
        <taxon>Eukaryota</taxon>
        <taxon>Metazoa</taxon>
        <taxon>Ecdysozoa</taxon>
        <taxon>Arthropoda</taxon>
        <taxon>Hexapoda</taxon>
        <taxon>Insecta</taxon>
        <taxon>Pterygota</taxon>
        <taxon>Neoptera</taxon>
        <taxon>Endopterygota</taxon>
        <taxon>Diptera</taxon>
        <taxon>Brachycera</taxon>
        <taxon>Muscomorpha</taxon>
        <taxon>Oestroidea</taxon>
        <taxon>Calliphoridae</taxon>
        <taxon>Luciliinae</taxon>
        <taxon>Lucilia</taxon>
    </lineage>
</organism>